<organism evidence="2 3">
    <name type="scientific">Acanthopleuribacter pedis</name>
    <dbReference type="NCBI Taxonomy" id="442870"/>
    <lineage>
        <taxon>Bacteria</taxon>
        <taxon>Pseudomonadati</taxon>
        <taxon>Acidobacteriota</taxon>
        <taxon>Holophagae</taxon>
        <taxon>Acanthopleuribacterales</taxon>
        <taxon>Acanthopleuribacteraceae</taxon>
        <taxon>Acanthopleuribacter</taxon>
    </lineage>
</organism>
<keyword evidence="3" id="KW-1185">Reference proteome</keyword>
<gene>
    <name evidence="2" type="ORF">J3U88_12895</name>
</gene>
<dbReference type="Proteomes" id="UP000664417">
    <property type="component" value="Unassembled WGS sequence"/>
</dbReference>
<dbReference type="RefSeq" id="WP_207859184.1">
    <property type="nucleotide sequence ID" value="NZ_JAFREP010000010.1"/>
</dbReference>
<comment type="caution">
    <text evidence="2">The sequence shown here is derived from an EMBL/GenBank/DDBJ whole genome shotgun (WGS) entry which is preliminary data.</text>
</comment>
<evidence type="ECO:0000313" key="2">
    <source>
        <dbReference type="EMBL" id="MBO1319363.1"/>
    </source>
</evidence>
<feature type="compositionally biased region" description="Basic and acidic residues" evidence="1">
    <location>
        <begin position="76"/>
        <end position="105"/>
    </location>
</feature>
<reference evidence="2" key="1">
    <citation type="submission" date="2021-03" db="EMBL/GenBank/DDBJ databases">
        <authorList>
            <person name="Wang G."/>
        </authorList>
    </citation>
    <scope>NUCLEOTIDE SEQUENCE</scope>
    <source>
        <strain evidence="2">KCTC 12899</strain>
    </source>
</reference>
<dbReference type="EMBL" id="JAFREP010000010">
    <property type="protein sequence ID" value="MBO1319363.1"/>
    <property type="molecule type" value="Genomic_DNA"/>
</dbReference>
<accession>A0A8J7U4F0</accession>
<evidence type="ECO:0000256" key="1">
    <source>
        <dbReference type="SAM" id="MobiDB-lite"/>
    </source>
</evidence>
<feature type="region of interest" description="Disordered" evidence="1">
    <location>
        <begin position="75"/>
        <end position="105"/>
    </location>
</feature>
<evidence type="ECO:0000313" key="3">
    <source>
        <dbReference type="Proteomes" id="UP000664417"/>
    </source>
</evidence>
<dbReference type="AlphaFoldDB" id="A0A8J7U4F0"/>
<protein>
    <submittedName>
        <fullName evidence="2">Uncharacterized protein</fullName>
    </submittedName>
</protein>
<name>A0A8J7U4F0_9BACT</name>
<feature type="region of interest" description="Disordered" evidence="1">
    <location>
        <begin position="1"/>
        <end position="23"/>
    </location>
</feature>
<proteinExistence type="predicted"/>
<sequence length="105" mass="11902">MPARRSPRAIQAAKSSTAGVMEQDRAHPGNLFILIELDDAHPTFNRARSWLKSPLSAKVSHAATAPPVPERAFANHRNDHRLPRRNNRAEITFEPKERDKREDFG</sequence>